<dbReference type="EMBL" id="BDSP01000089">
    <property type="protein sequence ID" value="GAX15247.1"/>
    <property type="molecule type" value="Genomic_DNA"/>
</dbReference>
<keyword evidence="2" id="KW-1185">Reference proteome</keyword>
<gene>
    <name evidence="1" type="ORF">FisN_1Hu684</name>
</gene>
<dbReference type="Proteomes" id="UP000198406">
    <property type="component" value="Unassembled WGS sequence"/>
</dbReference>
<evidence type="ECO:0000313" key="1">
    <source>
        <dbReference type="EMBL" id="GAX15247.1"/>
    </source>
</evidence>
<proteinExistence type="predicted"/>
<dbReference type="AlphaFoldDB" id="A0A1Z5JML1"/>
<reference evidence="1 2" key="1">
    <citation type="journal article" date="2015" name="Plant Cell">
        <title>Oil accumulation by the oleaginous diatom Fistulifera solaris as revealed by the genome and transcriptome.</title>
        <authorList>
            <person name="Tanaka T."/>
            <person name="Maeda Y."/>
            <person name="Veluchamy A."/>
            <person name="Tanaka M."/>
            <person name="Abida H."/>
            <person name="Marechal E."/>
            <person name="Bowler C."/>
            <person name="Muto M."/>
            <person name="Sunaga Y."/>
            <person name="Tanaka M."/>
            <person name="Yoshino T."/>
            <person name="Taniguchi T."/>
            <person name="Fukuda Y."/>
            <person name="Nemoto M."/>
            <person name="Matsumoto M."/>
            <person name="Wong P.S."/>
            <person name="Aburatani S."/>
            <person name="Fujibuchi W."/>
        </authorList>
    </citation>
    <scope>NUCLEOTIDE SEQUENCE [LARGE SCALE GENOMIC DNA]</scope>
    <source>
        <strain evidence="1 2">JPCC DA0580</strain>
    </source>
</reference>
<dbReference type="InParanoid" id="A0A1Z5JML1"/>
<comment type="caution">
    <text evidence="1">The sequence shown here is derived from an EMBL/GenBank/DDBJ whole genome shotgun (WGS) entry which is preliminary data.</text>
</comment>
<name>A0A1Z5JML1_FISSO</name>
<evidence type="ECO:0000313" key="2">
    <source>
        <dbReference type="Proteomes" id="UP000198406"/>
    </source>
</evidence>
<sequence>MSKTDNFIDLFEEIPSSDLEEQTREIGYYEELLPIHTFRRDPVDREEICECGHDVTVLRDNGTLAYISLPGSLDHYVFHDEVLDLDFGEGLDEEFLSLQIVGVSDEAIADTARYFINLTKSKRKICSLRIQFFHPTHIVSFANAGSQCLSQFFHAAAPNLCVDLRSIKLSAAQSVVLASQPGVIQLVLDGCYYEDGGVAFLNAILNRQSSFGSLTFKYYEDLIYDSIDVVPYTALDHTNLERLLREVDVIDHVDIPLLETKFAANRSNDNDDGVIADNRNLYANLIFHPFSAKVNSLAYELFQSALLKAAWQSVNIVTSKLYLRITSQGTTFPTEAAICLWRRMASLGHFTELEIAFKCENIDRGSTVPVCVVQEMICAIRANSSLKVLGLHWDDVNLHRRSLDWGQHLKTFCEGLRDHKRLLTLKVDVVDKKQTFGSDFSYLRQLLTEFRFIIVTSCQGQLYSDGKLIDKLYTLNRFYCGSTCLQVEPSLERRSLMESALMESASNDFQLSALLMADHVDLLCEVVAQFVELEEFLK</sequence>
<protein>
    <submittedName>
        <fullName evidence="1">Uncharacterized protein</fullName>
    </submittedName>
</protein>
<organism evidence="1 2">
    <name type="scientific">Fistulifera solaris</name>
    <name type="common">Oleaginous diatom</name>
    <dbReference type="NCBI Taxonomy" id="1519565"/>
    <lineage>
        <taxon>Eukaryota</taxon>
        <taxon>Sar</taxon>
        <taxon>Stramenopiles</taxon>
        <taxon>Ochrophyta</taxon>
        <taxon>Bacillariophyta</taxon>
        <taxon>Bacillariophyceae</taxon>
        <taxon>Bacillariophycidae</taxon>
        <taxon>Naviculales</taxon>
        <taxon>Naviculaceae</taxon>
        <taxon>Fistulifera</taxon>
    </lineage>
</organism>
<accession>A0A1Z5JML1</accession>